<dbReference type="Proteomes" id="UP000198341">
    <property type="component" value="Chromosome 1"/>
</dbReference>
<keyword evidence="5 10" id="KW-1133">Transmembrane helix</keyword>
<keyword evidence="2" id="KW-0813">Transport</keyword>
<proteinExistence type="predicted"/>
<comment type="subcellular location">
    <subcellularLocation>
        <location evidence="1">Membrane</location>
        <topology evidence="1">Single-pass membrane protein</topology>
    </subcellularLocation>
</comment>
<evidence type="ECO:0000313" key="11">
    <source>
        <dbReference type="EMBL" id="CCO14141.1"/>
    </source>
</evidence>
<name>K8E935_9CHLO</name>
<keyword evidence="12" id="KW-1185">Reference proteome</keyword>
<evidence type="ECO:0000256" key="6">
    <source>
        <dbReference type="ARBA" id="ARBA00023010"/>
    </source>
</evidence>
<evidence type="ECO:0008006" key="13">
    <source>
        <dbReference type="Google" id="ProtNLM"/>
    </source>
</evidence>
<dbReference type="eggNOG" id="ENOG502QPZJ">
    <property type="taxonomic scope" value="Eukaryota"/>
</dbReference>
<evidence type="ECO:0000256" key="8">
    <source>
        <dbReference type="SAM" id="Coils"/>
    </source>
</evidence>
<organism evidence="11 12">
    <name type="scientific">Bathycoccus prasinos</name>
    <dbReference type="NCBI Taxonomy" id="41875"/>
    <lineage>
        <taxon>Eukaryota</taxon>
        <taxon>Viridiplantae</taxon>
        <taxon>Chlorophyta</taxon>
        <taxon>Mamiellophyceae</taxon>
        <taxon>Mamiellales</taxon>
        <taxon>Bathycoccaceae</taxon>
        <taxon>Bathycoccus</taxon>
    </lineage>
</organism>
<evidence type="ECO:0000313" key="12">
    <source>
        <dbReference type="Proteomes" id="UP000198341"/>
    </source>
</evidence>
<dbReference type="PANTHER" id="PTHR35512:SF1">
    <property type="entry name" value="OS11G0550900 PROTEIN"/>
    <property type="match status" value="1"/>
</dbReference>
<dbReference type="GeneID" id="19017878"/>
<feature type="transmembrane region" description="Helical" evidence="10">
    <location>
        <begin position="6"/>
        <end position="29"/>
    </location>
</feature>
<sequence>MKSTKVLQGFLGFSYGEILGTSIAAIVLLGPKDVPVIAKTLGRLSGKMVGYSHAYREKVERILDESGEEVKELREEMRGTTKALENVVGEIRGGFRRGGGLGESFSRSRSEGSSSSRSSRSIDSEMRGGSNTRSGEQPHRIFEGISAKAVGRDFAQSDAKTTKTTAATGKASTSSSGADAASTVLLRALAEEEVAREALRLSEEGGLVDEKLNERV</sequence>
<dbReference type="AlphaFoldDB" id="K8E935"/>
<keyword evidence="4" id="KW-0653">Protein transport</keyword>
<feature type="region of interest" description="Disordered" evidence="9">
    <location>
        <begin position="153"/>
        <end position="181"/>
    </location>
</feature>
<reference evidence="11 12" key="1">
    <citation type="submission" date="2011-10" db="EMBL/GenBank/DDBJ databases">
        <authorList>
            <person name="Genoscope - CEA"/>
        </authorList>
    </citation>
    <scope>NUCLEOTIDE SEQUENCE [LARGE SCALE GENOMIC DNA]</scope>
    <source>
        <strain evidence="11 12">RCC 1105</strain>
    </source>
</reference>
<keyword evidence="7 10" id="KW-0472">Membrane</keyword>
<dbReference type="PANTHER" id="PTHR35512">
    <property type="entry name" value="OS11G0550900 PROTEIN"/>
    <property type="match status" value="1"/>
</dbReference>
<evidence type="ECO:0000256" key="5">
    <source>
        <dbReference type="ARBA" id="ARBA00022989"/>
    </source>
</evidence>
<evidence type="ECO:0000256" key="1">
    <source>
        <dbReference type="ARBA" id="ARBA00004167"/>
    </source>
</evidence>
<accession>K8E935</accession>
<gene>
    <name evidence="11" type="ORF">Bathy01g01420</name>
</gene>
<feature type="compositionally biased region" description="Low complexity" evidence="9">
    <location>
        <begin position="157"/>
        <end position="181"/>
    </location>
</feature>
<dbReference type="RefSeq" id="XP_007515262.1">
    <property type="nucleotide sequence ID" value="XM_007515200.1"/>
</dbReference>
<feature type="coiled-coil region" evidence="8">
    <location>
        <begin position="56"/>
        <end position="90"/>
    </location>
</feature>
<keyword evidence="6" id="KW-0811">Translocation</keyword>
<evidence type="ECO:0000256" key="2">
    <source>
        <dbReference type="ARBA" id="ARBA00022448"/>
    </source>
</evidence>
<evidence type="ECO:0000256" key="4">
    <source>
        <dbReference type="ARBA" id="ARBA00022927"/>
    </source>
</evidence>
<evidence type="ECO:0000256" key="7">
    <source>
        <dbReference type="ARBA" id="ARBA00023136"/>
    </source>
</evidence>
<dbReference type="OrthoDB" id="45251at2759"/>
<dbReference type="InterPro" id="IPR003369">
    <property type="entry name" value="TatA/B/E"/>
</dbReference>
<keyword evidence="8" id="KW-0175">Coiled coil</keyword>
<evidence type="ECO:0000256" key="3">
    <source>
        <dbReference type="ARBA" id="ARBA00022692"/>
    </source>
</evidence>
<dbReference type="Pfam" id="PF02416">
    <property type="entry name" value="TatA_B_E"/>
    <property type="match status" value="1"/>
</dbReference>
<dbReference type="EMBL" id="FO082278">
    <property type="protein sequence ID" value="CCO14141.1"/>
    <property type="molecule type" value="Genomic_DNA"/>
</dbReference>
<evidence type="ECO:0000256" key="10">
    <source>
        <dbReference type="SAM" id="Phobius"/>
    </source>
</evidence>
<dbReference type="KEGG" id="bpg:Bathy01g01420"/>
<evidence type="ECO:0000256" key="9">
    <source>
        <dbReference type="SAM" id="MobiDB-lite"/>
    </source>
</evidence>
<protein>
    <recommendedName>
        <fullName evidence="13">Sec-independent protein translocase protein TatB</fullName>
    </recommendedName>
</protein>
<feature type="region of interest" description="Disordered" evidence="9">
    <location>
        <begin position="99"/>
        <end position="140"/>
    </location>
</feature>
<keyword evidence="3 10" id="KW-0812">Transmembrane</keyword>
<feature type="compositionally biased region" description="Low complexity" evidence="9">
    <location>
        <begin position="103"/>
        <end position="119"/>
    </location>
</feature>